<sequence>MPTDRSPTSAAELLDLAFEDHDLARTRARALLDGAPDPWWESVARHTLGLVLRDTGEREPAVRELRAALRLAVRSGDADRAADVRATLGLTLVTQGRTREGLAQLGRAVAGADDPDLAAKVLMRRGLSLSWVLGRHDDGLADLRGALAGFLATGNAAWEASTRNVLGLLLLTVGDVVAAEEQVRAARDLFVDLGHDVEAVLAQHNLGVVAVTRGDLPAALAAYDRADERYADLHLDTTPLAMDRSTALLAAGLPREAVAVVDAELERRHGLPVQRAELQLRRATALLAAGEAAAALDQARVALAAFRRTGRGWDALHAHLVMVRAREMARRVDRRLLPTARRVAEELESARSEEAAVAWLVAGRLAARVDPAAAAGLLAHAAAHRTDRTALVRAGGWLALGLERELAGDRRGVAHACRRGLAALDTHRATLGSSELRALATGHGEDLARLALAQAVDGGPRSLLWWSERWRATALTQPPVRPAGPDDVAAPLAALRDNARRLQTARRDGGDVARLEAERARAEDDVRRRLRRAAGTSPTTSADLDVAALVSAVGECALVEHVEVGERLHAVVVHGGRVRKVTLGNADETFRSVDFARHALRRAAAGRPAPLAEAGSRLQEALLGGAADLLRDVPAVVVSPTSRLHGVPWGLLPVLADRPHSVVPSAALWLRARERRPVSTRVVFVSGPLLTTGGAEIDVVAPQHHDAMVLRGRDATVERSLAALDGAGLAHVAAHGRFRSDSPLFSALDLDDGPLTVHDLERMARPPHRVVLSACESGVMAPVGAGELLGLVATLLQVGTAGVVASVAVVDDRATVEVMVDLHAGLRDGADLATALLGARRAARGDPVREATAASFLALGV</sequence>
<dbReference type="Proteomes" id="UP000580910">
    <property type="component" value="Unassembled WGS sequence"/>
</dbReference>
<name>A0A7W3PAJ8_9ACTN</name>
<dbReference type="RefSeq" id="WP_182540207.1">
    <property type="nucleotide sequence ID" value="NZ_JACGXA010000001.1"/>
</dbReference>
<evidence type="ECO:0000313" key="2">
    <source>
        <dbReference type="EMBL" id="MBA8804584.1"/>
    </source>
</evidence>
<dbReference type="InterPro" id="IPR024983">
    <property type="entry name" value="CHAT_dom"/>
</dbReference>
<evidence type="ECO:0000313" key="3">
    <source>
        <dbReference type="Proteomes" id="UP000580910"/>
    </source>
</evidence>
<feature type="domain" description="CHAT" evidence="1">
    <location>
        <begin position="614"/>
        <end position="849"/>
    </location>
</feature>
<organism evidence="2 3">
    <name type="scientific">Nocardioides ginsengisegetis</name>
    <dbReference type="NCBI Taxonomy" id="661491"/>
    <lineage>
        <taxon>Bacteria</taxon>
        <taxon>Bacillati</taxon>
        <taxon>Actinomycetota</taxon>
        <taxon>Actinomycetes</taxon>
        <taxon>Propionibacteriales</taxon>
        <taxon>Nocardioidaceae</taxon>
        <taxon>Nocardioides</taxon>
    </lineage>
</organism>
<dbReference type="EMBL" id="JACGXA010000001">
    <property type="protein sequence ID" value="MBA8804584.1"/>
    <property type="molecule type" value="Genomic_DNA"/>
</dbReference>
<accession>A0A7W3PAJ8</accession>
<keyword evidence="3" id="KW-1185">Reference proteome</keyword>
<reference evidence="2 3" key="1">
    <citation type="submission" date="2020-07" db="EMBL/GenBank/DDBJ databases">
        <title>Sequencing the genomes of 1000 actinobacteria strains.</title>
        <authorList>
            <person name="Klenk H.-P."/>
        </authorList>
    </citation>
    <scope>NUCLEOTIDE SEQUENCE [LARGE SCALE GENOMIC DNA]</scope>
    <source>
        <strain evidence="2 3">DSM 21349</strain>
    </source>
</reference>
<proteinExistence type="predicted"/>
<dbReference type="AlphaFoldDB" id="A0A7W3PAJ8"/>
<dbReference type="InterPro" id="IPR011990">
    <property type="entry name" value="TPR-like_helical_dom_sf"/>
</dbReference>
<evidence type="ECO:0000259" key="1">
    <source>
        <dbReference type="Pfam" id="PF12770"/>
    </source>
</evidence>
<dbReference type="Gene3D" id="1.25.40.10">
    <property type="entry name" value="Tetratricopeptide repeat domain"/>
    <property type="match status" value="2"/>
</dbReference>
<dbReference type="SUPFAM" id="SSF48452">
    <property type="entry name" value="TPR-like"/>
    <property type="match status" value="2"/>
</dbReference>
<dbReference type="Pfam" id="PF12770">
    <property type="entry name" value="CHAT"/>
    <property type="match status" value="1"/>
</dbReference>
<protein>
    <submittedName>
        <fullName evidence="2">Tetratricopeptide (TPR) repeat protein</fullName>
    </submittedName>
</protein>
<gene>
    <name evidence="2" type="ORF">FB382_002875</name>
</gene>
<comment type="caution">
    <text evidence="2">The sequence shown here is derived from an EMBL/GenBank/DDBJ whole genome shotgun (WGS) entry which is preliminary data.</text>
</comment>